<feature type="signal peptide" evidence="4">
    <location>
        <begin position="1"/>
        <end position="18"/>
    </location>
</feature>
<dbReference type="InterPro" id="IPR005468">
    <property type="entry name" value="Avidin/str"/>
</dbReference>
<dbReference type="EMBL" id="JAZDRP010000009">
    <property type="protein sequence ID" value="MEE2527206.1"/>
    <property type="molecule type" value="Genomic_DNA"/>
</dbReference>
<evidence type="ECO:0000256" key="1">
    <source>
        <dbReference type="ARBA" id="ARBA00004613"/>
    </source>
</evidence>
<dbReference type="PROSITE" id="PS51326">
    <property type="entry name" value="AVIDIN_2"/>
    <property type="match status" value="1"/>
</dbReference>
<evidence type="ECO:0000256" key="3">
    <source>
        <dbReference type="ARBA" id="ARBA00022729"/>
    </source>
</evidence>
<comment type="caution">
    <text evidence="5">The sequence shown here is derived from an EMBL/GenBank/DDBJ whole genome shotgun (WGS) entry which is preliminary data.</text>
</comment>
<dbReference type="SUPFAM" id="SSF50876">
    <property type="entry name" value="Avidin/streptavidin"/>
    <property type="match status" value="1"/>
</dbReference>
<dbReference type="Pfam" id="PF01382">
    <property type="entry name" value="Avidin"/>
    <property type="match status" value="1"/>
</dbReference>
<evidence type="ECO:0000313" key="5">
    <source>
        <dbReference type="EMBL" id="MEE2527206.1"/>
    </source>
</evidence>
<keyword evidence="2" id="KW-0964">Secreted</keyword>
<keyword evidence="6" id="KW-1185">Reference proteome</keyword>
<feature type="chain" id="PRO_5046355361" evidence="4">
    <location>
        <begin position="19"/>
        <end position="137"/>
    </location>
</feature>
<keyword evidence="3 4" id="KW-0732">Signal</keyword>
<sequence length="137" mass="15203">MRALLLSIALIWAFPAFADEPLVPSVWENQSGSLLYLDEMDGEGRFTGRYVNGAAGYRCQGIEYPVEGRVFDPLISFTVVWIAGAETCHTITSWTGEIEGDVITTEWSLVRWNDPGSESGAGGFARFTGESRFERRD</sequence>
<dbReference type="Proteomes" id="UP001354971">
    <property type="component" value="Unassembled WGS sequence"/>
</dbReference>
<name>A0ABU7LUB4_9PROT</name>
<dbReference type="InterPro" id="IPR036896">
    <property type="entry name" value="Avidin-like_sf"/>
</dbReference>
<organism evidence="5 6">
    <name type="scientific">Hyphobacterium lacteum</name>
    <dbReference type="NCBI Taxonomy" id="3116575"/>
    <lineage>
        <taxon>Bacteria</taxon>
        <taxon>Pseudomonadati</taxon>
        <taxon>Pseudomonadota</taxon>
        <taxon>Alphaproteobacteria</taxon>
        <taxon>Maricaulales</taxon>
        <taxon>Maricaulaceae</taxon>
        <taxon>Hyphobacterium</taxon>
    </lineage>
</organism>
<proteinExistence type="predicted"/>
<evidence type="ECO:0000256" key="4">
    <source>
        <dbReference type="SAM" id="SignalP"/>
    </source>
</evidence>
<dbReference type="Gene3D" id="2.40.128.30">
    <property type="entry name" value="Avidin-like"/>
    <property type="match status" value="1"/>
</dbReference>
<evidence type="ECO:0000256" key="2">
    <source>
        <dbReference type="ARBA" id="ARBA00022525"/>
    </source>
</evidence>
<protein>
    <submittedName>
        <fullName evidence="5">Avidin/streptavidin family protein</fullName>
    </submittedName>
</protein>
<accession>A0ABU7LUB4</accession>
<reference evidence="5 6" key="1">
    <citation type="submission" date="2024-01" db="EMBL/GenBank/DDBJ databases">
        <title>Hyphobacterium bacterium isolated from marine sediment.</title>
        <authorList>
            <person name="Zhao S."/>
        </authorList>
    </citation>
    <scope>NUCLEOTIDE SEQUENCE [LARGE SCALE GENOMIC DNA]</scope>
    <source>
        <strain evidence="6">HN65</strain>
    </source>
</reference>
<dbReference type="RefSeq" id="WP_330199868.1">
    <property type="nucleotide sequence ID" value="NZ_JAZDRP010000009.1"/>
</dbReference>
<gene>
    <name evidence="5" type="ORF">V0U79_12590</name>
</gene>
<comment type="subcellular location">
    <subcellularLocation>
        <location evidence="1">Secreted</location>
    </subcellularLocation>
</comment>
<evidence type="ECO:0000313" key="6">
    <source>
        <dbReference type="Proteomes" id="UP001354971"/>
    </source>
</evidence>